<dbReference type="SUPFAM" id="SSF56235">
    <property type="entry name" value="N-terminal nucleophile aminohydrolases (Ntn hydrolases)"/>
    <property type="match status" value="1"/>
</dbReference>
<evidence type="ECO:0000256" key="13">
    <source>
        <dbReference type="ARBA" id="ARBA00023014"/>
    </source>
</evidence>
<keyword evidence="8" id="KW-0479">Metal-binding</keyword>
<dbReference type="PROSITE" id="PS51278">
    <property type="entry name" value="GATASE_TYPE_2"/>
    <property type="match status" value="1"/>
</dbReference>
<comment type="cofactor">
    <cofactor evidence="3">
        <name>FAD</name>
        <dbReference type="ChEBI" id="CHEBI:57692"/>
    </cofactor>
</comment>
<dbReference type="Pfam" id="PF01645">
    <property type="entry name" value="Glu_synthase"/>
    <property type="match status" value="1"/>
</dbReference>
<dbReference type="GO" id="GO:0015930">
    <property type="term" value="F:glutamate synthase activity"/>
    <property type="evidence" value="ECO:0007669"/>
    <property type="project" value="InterPro"/>
</dbReference>
<dbReference type="PANTHER" id="PTHR11938:SF133">
    <property type="entry name" value="GLUTAMATE SYNTHASE (NADH)"/>
    <property type="match status" value="1"/>
</dbReference>
<evidence type="ECO:0000256" key="15">
    <source>
        <dbReference type="ARBA" id="ARBA00023291"/>
    </source>
</evidence>
<dbReference type="Pfam" id="PF01493">
    <property type="entry name" value="GXGXG"/>
    <property type="match status" value="1"/>
</dbReference>
<dbReference type="GO" id="GO:0046872">
    <property type="term" value="F:metal ion binding"/>
    <property type="evidence" value="ECO:0007669"/>
    <property type="project" value="UniProtKB-KW"/>
</dbReference>
<evidence type="ECO:0000256" key="14">
    <source>
        <dbReference type="ARBA" id="ARBA00023164"/>
    </source>
</evidence>
<evidence type="ECO:0000256" key="12">
    <source>
        <dbReference type="ARBA" id="ARBA00023004"/>
    </source>
</evidence>
<comment type="cofactor">
    <cofactor evidence="1">
        <name>FMN</name>
        <dbReference type="ChEBI" id="CHEBI:58210"/>
    </cofactor>
</comment>
<dbReference type="InterPro" id="IPR002489">
    <property type="entry name" value="Glu_synth_asu_C"/>
</dbReference>
<evidence type="ECO:0000313" key="18">
    <source>
        <dbReference type="EMBL" id="GGH75397.1"/>
    </source>
</evidence>
<evidence type="ECO:0000256" key="11">
    <source>
        <dbReference type="ARBA" id="ARBA00023002"/>
    </source>
</evidence>
<dbReference type="Gene3D" id="2.160.20.60">
    <property type="entry name" value="Glutamate synthase, alpha subunit, C-terminal domain"/>
    <property type="match status" value="1"/>
</dbReference>
<evidence type="ECO:0000256" key="8">
    <source>
        <dbReference type="ARBA" id="ARBA00022723"/>
    </source>
</evidence>
<dbReference type="SUPFAM" id="SSF51395">
    <property type="entry name" value="FMN-linked oxidoreductases"/>
    <property type="match status" value="1"/>
</dbReference>
<dbReference type="GO" id="GO:0019676">
    <property type="term" value="P:ammonia assimilation cycle"/>
    <property type="evidence" value="ECO:0007669"/>
    <property type="project" value="TreeGrafter"/>
</dbReference>
<dbReference type="GO" id="GO:0006537">
    <property type="term" value="P:glutamate biosynthetic process"/>
    <property type="evidence" value="ECO:0007669"/>
    <property type="project" value="UniProtKB-KW"/>
</dbReference>
<reference evidence="18" key="2">
    <citation type="submission" date="2020-09" db="EMBL/GenBank/DDBJ databases">
        <authorList>
            <person name="Sun Q."/>
            <person name="Zhou Y."/>
        </authorList>
    </citation>
    <scope>NUCLEOTIDE SEQUENCE</scope>
    <source>
        <strain evidence="18">CGMCC 1.12777</strain>
    </source>
</reference>
<reference evidence="18" key="1">
    <citation type="journal article" date="2014" name="Int. J. Syst. Evol. Microbiol.">
        <title>Complete genome sequence of Corynebacterium casei LMG S-19264T (=DSM 44701T), isolated from a smear-ripened cheese.</title>
        <authorList>
            <consortium name="US DOE Joint Genome Institute (JGI-PGF)"/>
            <person name="Walter F."/>
            <person name="Albersmeier A."/>
            <person name="Kalinowski J."/>
            <person name="Ruckert C."/>
        </authorList>
    </citation>
    <scope>NUCLEOTIDE SEQUENCE</scope>
    <source>
        <strain evidence="18">CGMCC 1.12777</strain>
    </source>
</reference>
<dbReference type="InterPro" id="IPR029055">
    <property type="entry name" value="Ntn_hydrolases_N"/>
</dbReference>
<keyword evidence="5" id="KW-0028">Amino-acid biosynthesis</keyword>
<accession>A0A8J2ZSG1</accession>
<dbReference type="InterPro" id="IPR050711">
    <property type="entry name" value="ET-N_metabolism_enzyme"/>
</dbReference>
<evidence type="ECO:0000256" key="10">
    <source>
        <dbReference type="ARBA" id="ARBA00022962"/>
    </source>
</evidence>
<dbReference type="Proteomes" id="UP000656813">
    <property type="component" value="Unassembled WGS sequence"/>
</dbReference>
<dbReference type="Pfam" id="PF04898">
    <property type="entry name" value="Glu_syn_central"/>
    <property type="match status" value="1"/>
</dbReference>
<dbReference type="InterPro" id="IPR013785">
    <property type="entry name" value="Aldolase_TIM"/>
</dbReference>
<dbReference type="FunFam" id="2.160.20.60:FF:000001">
    <property type="entry name" value="Glutamate synthase, large subunit"/>
    <property type="match status" value="1"/>
</dbReference>
<dbReference type="Pfam" id="PF00310">
    <property type="entry name" value="GATase_2"/>
    <property type="match status" value="1"/>
</dbReference>
<protein>
    <submittedName>
        <fullName evidence="18">Glutamate synthase [NADPH] large chain</fullName>
    </submittedName>
</protein>
<keyword evidence="11" id="KW-0560">Oxidoreductase</keyword>
<dbReference type="Gene3D" id="3.60.20.10">
    <property type="entry name" value="Glutamine Phosphoribosylpyrophosphate, subunit 1, domain 1"/>
    <property type="match status" value="1"/>
</dbReference>
<dbReference type="GO" id="GO:0051538">
    <property type="term" value="F:3 iron, 4 sulfur cluster binding"/>
    <property type="evidence" value="ECO:0007669"/>
    <property type="project" value="UniProtKB-KW"/>
</dbReference>
<keyword evidence="9" id="KW-0274">FAD</keyword>
<keyword evidence="14" id="KW-0314">Glutamate biosynthesis</keyword>
<evidence type="ECO:0000256" key="5">
    <source>
        <dbReference type="ARBA" id="ARBA00022605"/>
    </source>
</evidence>
<dbReference type="InterPro" id="IPR006982">
    <property type="entry name" value="Glu_synth_centr_N"/>
</dbReference>
<dbReference type="NCBIfam" id="NF008730">
    <property type="entry name" value="PRK11750.1"/>
    <property type="match status" value="1"/>
</dbReference>
<evidence type="ECO:0000256" key="1">
    <source>
        <dbReference type="ARBA" id="ARBA00001917"/>
    </source>
</evidence>
<dbReference type="InterPro" id="IPR017932">
    <property type="entry name" value="GATase_2_dom"/>
</dbReference>
<keyword evidence="12" id="KW-0408">Iron</keyword>
<dbReference type="SUPFAM" id="SSF69336">
    <property type="entry name" value="Alpha subunit of glutamate synthase, C-terminal domain"/>
    <property type="match status" value="1"/>
</dbReference>
<evidence type="ECO:0000256" key="16">
    <source>
        <dbReference type="ARBA" id="ARBA00029440"/>
    </source>
</evidence>
<comment type="caution">
    <text evidence="18">The sequence shown here is derived from an EMBL/GenBank/DDBJ whole genome shotgun (WGS) entry which is preliminary data.</text>
</comment>
<keyword evidence="7" id="KW-0288">FMN</keyword>
<keyword evidence="19" id="KW-1185">Reference proteome</keyword>
<keyword evidence="10" id="KW-0315">Glutamine amidotransferase</keyword>
<evidence type="ECO:0000256" key="3">
    <source>
        <dbReference type="ARBA" id="ARBA00001974"/>
    </source>
</evidence>
<evidence type="ECO:0000313" key="19">
    <source>
        <dbReference type="Proteomes" id="UP000656813"/>
    </source>
</evidence>
<organism evidence="18 19">
    <name type="scientific">Pullulanibacillus pueri</name>
    <dbReference type="NCBI Taxonomy" id="1437324"/>
    <lineage>
        <taxon>Bacteria</taxon>
        <taxon>Bacillati</taxon>
        <taxon>Bacillota</taxon>
        <taxon>Bacilli</taxon>
        <taxon>Bacillales</taxon>
        <taxon>Sporolactobacillaceae</taxon>
        <taxon>Pullulanibacillus</taxon>
    </lineage>
</organism>
<dbReference type="InterPro" id="IPR036485">
    <property type="entry name" value="Glu_synth_asu_C_sf"/>
</dbReference>
<dbReference type="CDD" id="cd02808">
    <property type="entry name" value="GltS_FMN"/>
    <property type="match status" value="1"/>
</dbReference>
<evidence type="ECO:0000256" key="6">
    <source>
        <dbReference type="ARBA" id="ARBA00022630"/>
    </source>
</evidence>
<dbReference type="EMBL" id="BMFV01000002">
    <property type="protein sequence ID" value="GGH75397.1"/>
    <property type="molecule type" value="Genomic_DNA"/>
</dbReference>
<keyword evidence="6" id="KW-0285">Flavoprotein</keyword>
<dbReference type="Gene3D" id="3.20.20.70">
    <property type="entry name" value="Aldolase class I"/>
    <property type="match status" value="2"/>
</dbReference>
<comment type="cofactor">
    <cofactor evidence="2">
        <name>[3Fe-4S] cluster</name>
        <dbReference type="ChEBI" id="CHEBI:21137"/>
    </cofactor>
</comment>
<dbReference type="InterPro" id="IPR002932">
    <property type="entry name" value="Glu_synthdom"/>
</dbReference>
<dbReference type="PANTHER" id="PTHR11938">
    <property type="entry name" value="FAD NADPH DEHYDROGENASE/OXIDOREDUCTASE"/>
    <property type="match status" value="1"/>
</dbReference>
<dbReference type="FunFam" id="3.20.20.70:FF:000061">
    <property type="entry name" value="Glutamate synthase large subunit"/>
    <property type="match status" value="1"/>
</dbReference>
<dbReference type="FunFam" id="3.60.20.10:FF:000001">
    <property type="entry name" value="Glutamate synthase, large subunit"/>
    <property type="match status" value="1"/>
</dbReference>
<evidence type="ECO:0000259" key="17">
    <source>
        <dbReference type="PROSITE" id="PS51278"/>
    </source>
</evidence>
<dbReference type="RefSeq" id="WP_188495655.1">
    <property type="nucleotide sequence ID" value="NZ_BMFV01000002.1"/>
</dbReference>
<evidence type="ECO:0000256" key="9">
    <source>
        <dbReference type="ARBA" id="ARBA00022827"/>
    </source>
</evidence>
<evidence type="ECO:0000256" key="7">
    <source>
        <dbReference type="ARBA" id="ARBA00022643"/>
    </source>
</evidence>
<keyword evidence="13" id="KW-0411">Iron-sulfur</keyword>
<feature type="domain" description="Glutamine amidotransferase type-2" evidence="17">
    <location>
        <begin position="16"/>
        <end position="403"/>
    </location>
</feature>
<comment type="similarity">
    <text evidence="4">Belongs to the glutamate synthase family.</text>
</comment>
<name>A0A8J2ZSG1_9BACL</name>
<proteinExistence type="inferred from homology"/>
<keyword evidence="15" id="KW-0003">3Fe-4S</keyword>
<sequence>MQQTGLYHPSFEHDACGIGFIANIKGNPTHNIINESIEMLHRLDHRAGYTDDTSDGAGILVQIPDAYFRLNTSFDLPAKGDYGVGMFFLPQEERERLYIEKLIEEQVADSPLKWIGWREVPVNPEGIGRQAEQSRPIIKQLFVGKDSYVNSLTFDRQLFVLRKRIEKQTQQFSDFYIVSFSSQTIVYKGLLKPMEIPEFYQELADSEFRSAFGLVHARYSTNTEPMWKRAHPYRYLVHNGEINTLRGNINAMKAREGKMASDVFGVPLETLLPIIDESGSDSASFDNVLEFLSLSGRSLANVATMLVPEPWELQSMDKKVRDYYKFHSQLMEPWDGPMAISFTNGKQIGTLLDRNGLRPGRYIVTHEDKIVFSSEFGVLDVPDDQIKIKKNLSPGEALWIDLEEGRICSNEELKKELADERPYGDWLKESTLSFENVITKDDEIPVMKQEERRQLQKAFGYTYEELIKGLMPMATEGKDPVGSMGTDTPIAVLSDQPQLLYNYFKQLFAQVTNPAIDAIREASVTSGLTWLGAQSNLLETYGAGADRVQLNSPIIETTLYQNLLGQERFKARIMDILFDTKEETLERAMDKLFDKVDAAIEEGVVFIVLSDMGVNETFAPIPALLAVAGLHHHLIRQGTRMDVSIIVNTGEARDVHHMAMLVGYGADVIHPILGIETIKGLIDEGHIKDMTPEAAVDAYLNTLSSGVIKVMSKLGISTVQSYRGAQMFEALGLSDKVVARYFTGTASQIGGIGLDVIAEESLMRHTKAFKSVDKTLDSGSQFQWRHGGEYHKLHSKTIYSLQQSTRRKDYQLFKTYSALANTEALSSIRNLVDFKANRTPISIDEVESIDAICRRFKTGAMSYGSISKEAHEALAIAMNRIGGKSNSGEGGEDPKRYILDANGDNRKSAIKQVASGRFGVTSYYLANAEEIQIKLAQGAKPGEGGHLPGKKVYPWIAEVRGSTPGVGLISPPPHHDIYSIEDLAQLIYDLKHANPNARINVKLVAKAGVGTIAAGVAKGLADVILISGSDGGTGASPRSSIQHAGLPWELGLAEAHQTLVLNGLRDRVTLETDGKLMTGRDVVMAAILGAEEYGFSTAPLVVLGCVMMRVCQSNTCPVGIATQDPELRKRFAGTPDHVVTFMHFVAQEVRELLAELGFRSLNELIGRTDLLEVTETAKTHWKAKHLDLSKVLTVIEAPEGVGTFKQRDQDHKLEESFDIRELLDDCRPALELGHKVVGHYTIKNTDRTVTAIIGNAISNKYGAKGLPEDTIHLHFRGTAGQSFGAFAPHGITLELDGDANDYVGKGLSGGKIIVRSTVPEAIHDESSLIGNVAFYGASSGEAYINGRAGERFGVRNSGVKVVVEGIGNHGCEYMTGGRVVNLGSVGSNFAAGMSGGIAYILSDESKETFKEKCNLGMVLLEALVDPEEIAEVKHMIEKHVTYTNSAKGREVLSHWEASVQRIIKVIPSDYKRMLANIDEAKAKGLHGQAAILSAFEKKTDQKVIFKDDALEPV</sequence>
<comment type="pathway">
    <text evidence="16">Amino-acid biosynthesis.</text>
</comment>
<evidence type="ECO:0000256" key="2">
    <source>
        <dbReference type="ARBA" id="ARBA00001927"/>
    </source>
</evidence>
<gene>
    <name evidence="18" type="primary">gltA</name>
    <name evidence="18" type="ORF">GCM10007096_04590</name>
</gene>
<dbReference type="CDD" id="cd00982">
    <property type="entry name" value="gltB_C"/>
    <property type="match status" value="1"/>
</dbReference>
<evidence type="ECO:0000256" key="4">
    <source>
        <dbReference type="ARBA" id="ARBA00009716"/>
    </source>
</evidence>
<dbReference type="CDD" id="cd00713">
    <property type="entry name" value="GltS"/>
    <property type="match status" value="1"/>
</dbReference>